<evidence type="ECO:0000313" key="2">
    <source>
        <dbReference type="EMBL" id="MEB3960849.1"/>
    </source>
</evidence>
<evidence type="ECO:0000313" key="3">
    <source>
        <dbReference type="Proteomes" id="UP001352223"/>
    </source>
</evidence>
<dbReference type="EMBL" id="JAOZYB010000068">
    <property type="protein sequence ID" value="MEB3960849.1"/>
    <property type="molecule type" value="Genomic_DNA"/>
</dbReference>
<dbReference type="RefSeq" id="WP_324768014.1">
    <property type="nucleotide sequence ID" value="NZ_BAAATS010000028.1"/>
</dbReference>
<feature type="region of interest" description="Disordered" evidence="1">
    <location>
        <begin position="29"/>
        <end position="63"/>
    </location>
</feature>
<organism evidence="2 3">
    <name type="scientific">Streptomyces kunmingensis</name>
    <dbReference type="NCBI Taxonomy" id="68225"/>
    <lineage>
        <taxon>Bacteria</taxon>
        <taxon>Bacillati</taxon>
        <taxon>Actinomycetota</taxon>
        <taxon>Actinomycetes</taxon>
        <taxon>Kitasatosporales</taxon>
        <taxon>Streptomycetaceae</taxon>
        <taxon>Streptomyces</taxon>
    </lineage>
</organism>
<keyword evidence="3" id="KW-1185">Reference proteome</keyword>
<gene>
    <name evidence="2" type="ORF">OKJ48_11425</name>
</gene>
<protein>
    <submittedName>
        <fullName evidence="2">Uncharacterized protein</fullName>
    </submittedName>
</protein>
<name>A0ABU6C805_9ACTN</name>
<comment type="caution">
    <text evidence="2">The sequence shown here is derived from an EMBL/GenBank/DDBJ whole genome shotgun (WGS) entry which is preliminary data.</text>
</comment>
<reference evidence="2 3" key="1">
    <citation type="submission" date="2022-10" db="EMBL/GenBank/DDBJ databases">
        <authorList>
            <person name="Xie J."/>
            <person name="Shen N."/>
        </authorList>
    </citation>
    <scope>NUCLEOTIDE SEQUENCE [LARGE SCALE GENOMIC DNA]</scope>
    <source>
        <strain evidence="2 3">DSM 41681</strain>
    </source>
</reference>
<sequence length="63" mass="6152">MKELSGGAAAATGIVVPAASGVTDVDAVVARPSGRGPTGDLPTRSGAQGMPMPEEGIECDGRE</sequence>
<proteinExistence type="predicted"/>
<evidence type="ECO:0000256" key="1">
    <source>
        <dbReference type="SAM" id="MobiDB-lite"/>
    </source>
</evidence>
<accession>A0ABU6C805</accession>
<dbReference type="Proteomes" id="UP001352223">
    <property type="component" value="Unassembled WGS sequence"/>
</dbReference>